<proteinExistence type="predicted"/>
<keyword evidence="1" id="KW-0472">Membrane</keyword>
<evidence type="ECO:0000259" key="2">
    <source>
        <dbReference type="Pfam" id="PF03703"/>
    </source>
</evidence>
<name>A0AAC8PS47_9BACI</name>
<evidence type="ECO:0000313" key="4">
    <source>
        <dbReference type="Proteomes" id="UP000092654"/>
    </source>
</evidence>
<organism evidence="3 4">
    <name type="scientific">Salimicrobium jeotgali</name>
    <dbReference type="NCBI Taxonomy" id="1230341"/>
    <lineage>
        <taxon>Bacteria</taxon>
        <taxon>Bacillati</taxon>
        <taxon>Bacillota</taxon>
        <taxon>Bacilli</taxon>
        <taxon>Bacillales</taxon>
        <taxon>Bacillaceae</taxon>
        <taxon>Salimicrobium</taxon>
    </lineage>
</organism>
<feature type="transmembrane region" description="Helical" evidence="1">
    <location>
        <begin position="367"/>
        <end position="385"/>
    </location>
</feature>
<dbReference type="AlphaFoldDB" id="A0AAC8PS47"/>
<evidence type="ECO:0000313" key="3">
    <source>
        <dbReference type="EMBL" id="AKG04947.1"/>
    </source>
</evidence>
<keyword evidence="1" id="KW-0812">Transmembrane</keyword>
<feature type="domain" description="YdbS-like PH" evidence="2">
    <location>
        <begin position="238"/>
        <end position="322"/>
    </location>
</feature>
<dbReference type="PANTHER" id="PTHR34473:SF2">
    <property type="entry name" value="UPF0699 TRANSMEMBRANE PROTEIN YDBT"/>
    <property type="match status" value="1"/>
</dbReference>
<dbReference type="KEGG" id="sje:AAV35_009135"/>
<feature type="transmembrane region" description="Helical" evidence="1">
    <location>
        <begin position="167"/>
        <end position="188"/>
    </location>
</feature>
<dbReference type="InterPro" id="IPR005182">
    <property type="entry name" value="YdbS-like_PH"/>
</dbReference>
<reference evidence="4" key="1">
    <citation type="submission" date="2015-06" db="EMBL/GenBank/DDBJ databases">
        <title>Salimicrobium jeotgali MJ3, isolated from Myulchi jeot, a traditional Korean fermented seafood.</title>
        <authorList>
            <person name="Kim K.H."/>
            <person name="Jeon C.O."/>
            <person name="Jin H.M."/>
        </authorList>
    </citation>
    <scope>NUCLEOTIDE SEQUENCE [LARGE SCALE GENOMIC DNA]</scope>
    <source>
        <strain evidence="4">MJ3</strain>
    </source>
</reference>
<feature type="transmembrane region" description="Helical" evidence="1">
    <location>
        <begin position="343"/>
        <end position="361"/>
    </location>
</feature>
<accession>A0AAC8PS47</accession>
<evidence type="ECO:0000256" key="1">
    <source>
        <dbReference type="SAM" id="Phobius"/>
    </source>
</evidence>
<dbReference type="InterPro" id="IPR014529">
    <property type="entry name" value="UCP026631"/>
</dbReference>
<feature type="transmembrane region" description="Helical" evidence="1">
    <location>
        <begin position="208"/>
        <end position="236"/>
    </location>
</feature>
<dbReference type="Proteomes" id="UP000092654">
    <property type="component" value="Chromosome"/>
</dbReference>
<dbReference type="RefSeq" id="WP_052034750.1">
    <property type="nucleotide sequence ID" value="NZ_AMPQ01000008.1"/>
</dbReference>
<feature type="domain" description="YdbS-like PH" evidence="2">
    <location>
        <begin position="62"/>
        <end position="138"/>
    </location>
</feature>
<dbReference type="PANTHER" id="PTHR34473">
    <property type="entry name" value="UPF0699 TRANSMEMBRANE PROTEIN YDBS"/>
    <property type="match status" value="1"/>
</dbReference>
<dbReference type="Pfam" id="PF03703">
    <property type="entry name" value="bPH_2"/>
    <property type="match status" value="2"/>
</dbReference>
<feature type="transmembrane region" description="Helical" evidence="1">
    <location>
        <begin position="12"/>
        <end position="35"/>
    </location>
</feature>
<feature type="transmembrane region" description="Helical" evidence="1">
    <location>
        <begin position="41"/>
        <end position="60"/>
    </location>
</feature>
<dbReference type="EMBL" id="CP011361">
    <property type="protein sequence ID" value="AKG04947.1"/>
    <property type="molecule type" value="Genomic_DNA"/>
</dbReference>
<keyword evidence="1" id="KW-1133">Transmembrane helix</keyword>
<sequence length="483" mass="55293">MMYEKRLHPASIVFQFFRSLKDAALGFLPVLFIIFNSGASWYEFAGVGLLLVILLIFSIVKWFRFSYVVTGEELQIKQGIFVRRERRISKHRIQSIDLTQTLLHRIFGLTKVQIETAGSDENVDASLAAVTFEEGERVSGNLKHKGERTEEDYEKVYPEEVMSYSRLALTGATSDNAIIIFGLLWLLFSQANQIIPEQMYEDATRWLFSLAVQFLIFLVLISVLIVWGAGILWTMVKYANFTITRYETELYMRYGLIEKRQRTIPVNRIQAVIVKENIIRQLLGLCYVYVEVAGGVNGGKMEGSTVYLLPLLKKNDVPDFLNKYLPEYYRDNPGMKRPPLRSLPYYIWGSLLVSLTSVIVVSLTVPAWVLLPVAALVLFPGWGVIRWRTSGISFDETYLNLQYRKVSRETVTLKRARLQAFEKKDTWLYRKQGLATIDAAILNNAQGRHFVVPALWEEDVAKASETFSKVPGIHKKLSEERGG</sequence>
<protein>
    <recommendedName>
        <fullName evidence="2">YdbS-like PH domain-containing protein</fullName>
    </recommendedName>
</protein>
<gene>
    <name evidence="3" type="ORF">AAV35_009135</name>
</gene>
<dbReference type="PIRSF" id="PIRSF026631">
    <property type="entry name" value="UCP026631"/>
    <property type="match status" value="1"/>
</dbReference>